<dbReference type="CDD" id="cd07714">
    <property type="entry name" value="RNaseJ_MBL-fold"/>
    <property type="match status" value="1"/>
</dbReference>
<proteinExistence type="predicted"/>
<dbReference type="Pfam" id="PF00753">
    <property type="entry name" value="Lactamase_B"/>
    <property type="match status" value="1"/>
</dbReference>
<dbReference type="Gene3D" id="3.40.50.10710">
    <property type="entry name" value="Metallo-hydrolase/oxidoreductase"/>
    <property type="match status" value="1"/>
</dbReference>
<keyword evidence="5" id="KW-0269">Exonuclease</keyword>
<dbReference type="PANTHER" id="PTHR43694">
    <property type="entry name" value="RIBONUCLEASE J"/>
    <property type="match status" value="1"/>
</dbReference>
<name>A0A371RFL5_9PROT</name>
<dbReference type="EMBL" id="QUQO01000001">
    <property type="protein sequence ID" value="RFB04225.1"/>
    <property type="molecule type" value="Genomic_DNA"/>
</dbReference>
<feature type="domain" description="Metallo-beta-lactamase" evidence="7">
    <location>
        <begin position="19"/>
        <end position="207"/>
    </location>
</feature>
<evidence type="ECO:0000256" key="1">
    <source>
        <dbReference type="ARBA" id="ARBA00022722"/>
    </source>
</evidence>
<dbReference type="SMART" id="SM00849">
    <property type="entry name" value="Lactamase_B"/>
    <property type="match status" value="1"/>
</dbReference>
<dbReference type="InterPro" id="IPR011108">
    <property type="entry name" value="RMMBL"/>
</dbReference>
<keyword evidence="4" id="KW-0862">Zinc</keyword>
<evidence type="ECO:0000259" key="7">
    <source>
        <dbReference type="SMART" id="SM00849"/>
    </source>
</evidence>
<dbReference type="OrthoDB" id="9770211at2"/>
<dbReference type="Gene3D" id="3.10.20.580">
    <property type="match status" value="1"/>
</dbReference>
<evidence type="ECO:0000256" key="6">
    <source>
        <dbReference type="ARBA" id="ARBA00022884"/>
    </source>
</evidence>
<evidence type="ECO:0000256" key="4">
    <source>
        <dbReference type="ARBA" id="ARBA00022833"/>
    </source>
</evidence>
<evidence type="ECO:0000256" key="3">
    <source>
        <dbReference type="ARBA" id="ARBA00022801"/>
    </source>
</evidence>
<evidence type="ECO:0000313" key="9">
    <source>
        <dbReference type="Proteomes" id="UP000264589"/>
    </source>
</evidence>
<dbReference type="Pfam" id="PF17770">
    <property type="entry name" value="RNase_J_C"/>
    <property type="match status" value="1"/>
</dbReference>
<dbReference type="InParanoid" id="A0A371RFL5"/>
<keyword evidence="3" id="KW-0378">Hydrolase</keyword>
<evidence type="ECO:0000256" key="5">
    <source>
        <dbReference type="ARBA" id="ARBA00022839"/>
    </source>
</evidence>
<dbReference type="Pfam" id="PF22505">
    <property type="entry name" value="RNase_J_b_CASP"/>
    <property type="match status" value="1"/>
</dbReference>
<reference evidence="8 9" key="1">
    <citation type="submission" date="2018-08" db="EMBL/GenBank/DDBJ databases">
        <title>Parvularcula sp. SM1705, isolated from surface water of the South Sea China.</title>
        <authorList>
            <person name="Sun L."/>
        </authorList>
    </citation>
    <scope>NUCLEOTIDE SEQUENCE [LARGE SCALE GENOMIC DNA]</scope>
    <source>
        <strain evidence="8 9">SM1705</strain>
    </source>
</reference>
<protein>
    <submittedName>
        <fullName evidence="8">Ribonuclease J</fullName>
    </submittedName>
</protein>
<dbReference type="GO" id="GO:0004527">
    <property type="term" value="F:exonuclease activity"/>
    <property type="evidence" value="ECO:0007669"/>
    <property type="project" value="UniProtKB-KW"/>
</dbReference>
<dbReference type="InterPro" id="IPR036866">
    <property type="entry name" value="RibonucZ/Hydroxyglut_hydro"/>
</dbReference>
<keyword evidence="6" id="KW-0694">RNA-binding</keyword>
<keyword evidence="9" id="KW-1185">Reference proteome</keyword>
<organism evidence="8 9">
    <name type="scientific">Parvularcula marina</name>
    <dbReference type="NCBI Taxonomy" id="2292771"/>
    <lineage>
        <taxon>Bacteria</taxon>
        <taxon>Pseudomonadati</taxon>
        <taxon>Pseudomonadota</taxon>
        <taxon>Alphaproteobacteria</taxon>
        <taxon>Parvularculales</taxon>
        <taxon>Parvularculaceae</taxon>
        <taxon>Parvularcula</taxon>
    </lineage>
</organism>
<comment type="caution">
    <text evidence="8">The sequence shown here is derived from an EMBL/GenBank/DDBJ whole genome shotgun (WGS) entry which is preliminary data.</text>
</comment>
<dbReference type="Proteomes" id="UP000264589">
    <property type="component" value="Unassembled WGS sequence"/>
</dbReference>
<sequence>MSNEFIFLPLGGSGEIGMNMNLFALGPPEARQWIMIDCGVTFAGPELPGIDLITPDHGYLLDDLDEGGEFLGMVLTHGHEDHIGAVAHLWPDFECDIYATPFTAELVRRKFDEVGITDAPIKVLDLSARFKLGPFDLEYITLTHSIPEPNAIAIRTEFGTVLHTGDWKIDPMPVLGEATDRTSLTDLGEAGVLAMICDSTNVFSEGHSGSESDVADALSQIISEQTGRVVVTTFASNVSRLVSVCRAATATDRSVCLLGRSMLRMIDVARHVDLLPPGISFVEPSEAGYLPHDKVLYLCTGSQGESRAALGRIAREDHPELSLGEGDTVIFSSKVIPGNEKPIYEMMNALTDMDVTVISSDDAFVHVSGHPCREELKDMYQMVKPQTSIPVHGEARHIEEHAKLAMSLGVPHAVTPRNGDMIRLAPGRIKVIDEVPSGRLYLDGRILLPQGEGVIRARLRLGEEGLIVVSVAIDKSGKPLGQPIVTVKGLPREDNDGEELLPLIEEAASDVMRSLPRPKLGDDKVIEAAMRRAIRAELFPRWGKRGDIVVAIIRG</sequence>
<dbReference type="InterPro" id="IPR001279">
    <property type="entry name" value="Metallo-B-lactamas"/>
</dbReference>
<dbReference type="InterPro" id="IPR041636">
    <property type="entry name" value="RNase_J_C"/>
</dbReference>
<keyword evidence="2" id="KW-0479">Metal-binding</keyword>
<accession>A0A371RFL5</accession>
<dbReference type="Gene3D" id="3.60.15.10">
    <property type="entry name" value="Ribonuclease Z/Hydroxyacylglutathione hydrolase-like"/>
    <property type="match status" value="1"/>
</dbReference>
<dbReference type="PANTHER" id="PTHR43694:SF1">
    <property type="entry name" value="RIBONUCLEASE J"/>
    <property type="match status" value="1"/>
</dbReference>
<dbReference type="InterPro" id="IPR055132">
    <property type="entry name" value="RNase_J_b_CASP"/>
</dbReference>
<dbReference type="AlphaFoldDB" id="A0A371RFL5"/>
<dbReference type="InterPro" id="IPR042173">
    <property type="entry name" value="RNase_J_2"/>
</dbReference>
<gene>
    <name evidence="8" type="ORF">DX908_02350</name>
</gene>
<evidence type="ECO:0000313" key="8">
    <source>
        <dbReference type="EMBL" id="RFB04225.1"/>
    </source>
</evidence>
<dbReference type="Pfam" id="PF07521">
    <property type="entry name" value="RMMBL"/>
    <property type="match status" value="1"/>
</dbReference>
<dbReference type="GO" id="GO:0046872">
    <property type="term" value="F:metal ion binding"/>
    <property type="evidence" value="ECO:0007669"/>
    <property type="project" value="UniProtKB-KW"/>
</dbReference>
<dbReference type="RefSeq" id="WP_116390853.1">
    <property type="nucleotide sequence ID" value="NZ_QUQO01000001.1"/>
</dbReference>
<keyword evidence="1" id="KW-0540">Nuclease</keyword>
<dbReference type="SUPFAM" id="SSF56281">
    <property type="entry name" value="Metallo-hydrolase/oxidoreductase"/>
    <property type="match status" value="1"/>
</dbReference>
<dbReference type="GO" id="GO:0003723">
    <property type="term" value="F:RNA binding"/>
    <property type="evidence" value="ECO:0007669"/>
    <property type="project" value="UniProtKB-KW"/>
</dbReference>
<evidence type="ECO:0000256" key="2">
    <source>
        <dbReference type="ARBA" id="ARBA00022723"/>
    </source>
</evidence>